<evidence type="ECO:0000256" key="4">
    <source>
        <dbReference type="ARBA" id="ARBA00022553"/>
    </source>
</evidence>
<comment type="similarity">
    <text evidence="2">Belongs to the protein kinase superfamily. CMGC Ser/Thr protein kinase family. CDC2/CDKX subfamily.</text>
</comment>
<comment type="catalytic activity">
    <reaction evidence="15">
        <text>[DNA-directed RNA polymerase] + ATP = phospho-[DNA-directed RNA polymerase] + ADP + H(+)</text>
        <dbReference type="Rhea" id="RHEA:10216"/>
        <dbReference type="Rhea" id="RHEA-COMP:11321"/>
        <dbReference type="Rhea" id="RHEA-COMP:11322"/>
        <dbReference type="ChEBI" id="CHEBI:15378"/>
        <dbReference type="ChEBI" id="CHEBI:30616"/>
        <dbReference type="ChEBI" id="CHEBI:43176"/>
        <dbReference type="ChEBI" id="CHEBI:68546"/>
        <dbReference type="ChEBI" id="CHEBI:456216"/>
        <dbReference type="EC" id="2.7.11.23"/>
    </reaction>
</comment>
<dbReference type="GO" id="GO:0051446">
    <property type="term" value="P:positive regulation of meiotic cell cycle"/>
    <property type="evidence" value="ECO:0007669"/>
    <property type="project" value="UniProtKB-ARBA"/>
</dbReference>
<name>A0AA85J0G8_TRIRE</name>
<dbReference type="InterPro" id="IPR000719">
    <property type="entry name" value="Prot_kinase_dom"/>
</dbReference>
<evidence type="ECO:0000313" key="21">
    <source>
        <dbReference type="WBParaSite" id="TREG1_124600.1"/>
    </source>
</evidence>
<dbReference type="FunFam" id="3.30.200.20:FF:000927">
    <property type="entry name" value="Cyclin-dependent kinase 2"/>
    <property type="match status" value="1"/>
</dbReference>
<comment type="catalytic activity">
    <reaction evidence="14">
        <text>L-seryl-[protein] + ATP = O-phospho-L-seryl-[protein] + ADP + H(+)</text>
        <dbReference type="Rhea" id="RHEA:17989"/>
        <dbReference type="Rhea" id="RHEA-COMP:9863"/>
        <dbReference type="Rhea" id="RHEA-COMP:11604"/>
        <dbReference type="ChEBI" id="CHEBI:15378"/>
        <dbReference type="ChEBI" id="CHEBI:29999"/>
        <dbReference type="ChEBI" id="CHEBI:30616"/>
        <dbReference type="ChEBI" id="CHEBI:83421"/>
        <dbReference type="ChEBI" id="CHEBI:456216"/>
        <dbReference type="EC" id="2.7.11.22"/>
    </reaction>
</comment>
<protein>
    <recommendedName>
        <fullName evidence="19">Protein kinase domain-containing protein</fullName>
    </recommendedName>
</protein>
<evidence type="ECO:0000256" key="11">
    <source>
        <dbReference type="ARBA" id="ARBA00023242"/>
    </source>
</evidence>
<comment type="catalytic activity">
    <reaction evidence="13">
        <text>L-threonyl-[protein] + ATP = O-phospho-L-threonyl-[protein] + ADP + H(+)</text>
        <dbReference type="Rhea" id="RHEA:46608"/>
        <dbReference type="Rhea" id="RHEA-COMP:11060"/>
        <dbReference type="Rhea" id="RHEA-COMP:11605"/>
        <dbReference type="ChEBI" id="CHEBI:15378"/>
        <dbReference type="ChEBI" id="CHEBI:30013"/>
        <dbReference type="ChEBI" id="CHEBI:30616"/>
        <dbReference type="ChEBI" id="CHEBI:61977"/>
        <dbReference type="ChEBI" id="CHEBI:456216"/>
        <dbReference type="EC" id="2.7.11.22"/>
    </reaction>
</comment>
<dbReference type="AlphaFoldDB" id="A0AA85J0G8"/>
<keyword evidence="3 17" id="KW-0723">Serine/threonine-protein kinase</keyword>
<dbReference type="PROSITE" id="PS00107">
    <property type="entry name" value="PROTEIN_KINASE_ATP"/>
    <property type="match status" value="1"/>
</dbReference>
<keyword evidence="10 16" id="KW-0067">ATP-binding</keyword>
<dbReference type="PANTHER" id="PTHR24056">
    <property type="entry name" value="CELL DIVISION PROTEIN KINASE"/>
    <property type="match status" value="1"/>
</dbReference>
<evidence type="ECO:0000256" key="1">
    <source>
        <dbReference type="ARBA" id="ARBA00004123"/>
    </source>
</evidence>
<comment type="subcellular location">
    <subcellularLocation>
        <location evidence="1">Nucleus</location>
    </subcellularLocation>
</comment>
<evidence type="ECO:0000256" key="8">
    <source>
        <dbReference type="ARBA" id="ARBA00022776"/>
    </source>
</evidence>
<dbReference type="PROSITE" id="PS50011">
    <property type="entry name" value="PROTEIN_KINASE_DOM"/>
    <property type="match status" value="1"/>
</dbReference>
<evidence type="ECO:0000256" key="3">
    <source>
        <dbReference type="ARBA" id="ARBA00022527"/>
    </source>
</evidence>
<dbReference type="PROSITE" id="PS00108">
    <property type="entry name" value="PROTEIN_KINASE_ST"/>
    <property type="match status" value="1"/>
</dbReference>
<feature type="region of interest" description="Disordered" evidence="18">
    <location>
        <begin position="387"/>
        <end position="418"/>
    </location>
</feature>
<evidence type="ECO:0000256" key="16">
    <source>
        <dbReference type="PROSITE-ProRule" id="PRU10141"/>
    </source>
</evidence>
<dbReference type="GO" id="GO:0004693">
    <property type="term" value="F:cyclin-dependent protein serine/threonine kinase activity"/>
    <property type="evidence" value="ECO:0007669"/>
    <property type="project" value="UniProtKB-EC"/>
</dbReference>
<keyword evidence="7 16" id="KW-0547">Nucleotide-binding</keyword>
<keyword evidence="6" id="KW-0808">Transferase</keyword>
<dbReference type="Gene3D" id="1.10.510.10">
    <property type="entry name" value="Transferase(Phosphotransferase) domain 1"/>
    <property type="match status" value="1"/>
</dbReference>
<dbReference type="GO" id="GO:0090068">
    <property type="term" value="P:positive regulation of cell cycle process"/>
    <property type="evidence" value="ECO:0007669"/>
    <property type="project" value="UniProtKB-ARBA"/>
</dbReference>
<evidence type="ECO:0000256" key="2">
    <source>
        <dbReference type="ARBA" id="ARBA00006485"/>
    </source>
</evidence>
<dbReference type="GO" id="GO:0008353">
    <property type="term" value="F:RNA polymerase II CTD heptapeptide repeat kinase activity"/>
    <property type="evidence" value="ECO:0007669"/>
    <property type="project" value="UniProtKB-EC"/>
</dbReference>
<evidence type="ECO:0000256" key="6">
    <source>
        <dbReference type="ARBA" id="ARBA00022679"/>
    </source>
</evidence>
<sequence length="418" mass="47203">MSTSRNFALSDFIRLEKIGEGTYGVVYKCRNKVNSKLAALKKIRLENDEEGVPSTAIREISLLKELQHPNIVSLEQVIMENGRLYLVFEYLNVDLKRYLDDTGRRVLLEPDVVKSFMYQMLQGLLFCHGRRVIHRDLKPQNILVDTGRKIVKLADFGLARAFGIPVRVLTHEVVTLWYRAPEILLGAQRYSCAVDIWSMGCIFAEVATKEALFRGDSEIDQLFRIFRLLGTPSEEVWPGVSSLPEYQKKNFPMWRNAKLPAQDNISKAFNEPALALLQAMLIYEPSRRITAREALLHPYFSDLDKCLVPATGEEYVGLPLDQLPHEVAAMFLADAGEVYLNSNDTENTTTTNNNNNPCLPLQPSTIAQGAAAIPKAKYLIHHRKSNVEQVDDSGNPLSNHHHHIAPLADNHETNMSLV</sequence>
<dbReference type="SUPFAM" id="SSF56112">
    <property type="entry name" value="Protein kinase-like (PK-like)"/>
    <property type="match status" value="1"/>
</dbReference>
<dbReference type="GO" id="GO:0005524">
    <property type="term" value="F:ATP binding"/>
    <property type="evidence" value="ECO:0007669"/>
    <property type="project" value="UniProtKB-UniRule"/>
</dbReference>
<evidence type="ECO:0000256" key="18">
    <source>
        <dbReference type="SAM" id="MobiDB-lite"/>
    </source>
</evidence>
<reference evidence="21" key="2">
    <citation type="submission" date="2023-11" db="UniProtKB">
        <authorList>
            <consortium name="WormBaseParasite"/>
        </authorList>
    </citation>
    <scope>IDENTIFICATION</scope>
</reference>
<evidence type="ECO:0000256" key="13">
    <source>
        <dbReference type="ARBA" id="ARBA00047811"/>
    </source>
</evidence>
<dbReference type="Proteomes" id="UP000050795">
    <property type="component" value="Unassembled WGS sequence"/>
</dbReference>
<evidence type="ECO:0000256" key="5">
    <source>
        <dbReference type="ARBA" id="ARBA00022618"/>
    </source>
</evidence>
<dbReference type="GO" id="GO:0051301">
    <property type="term" value="P:cell division"/>
    <property type="evidence" value="ECO:0007669"/>
    <property type="project" value="UniProtKB-KW"/>
</dbReference>
<evidence type="ECO:0000256" key="17">
    <source>
        <dbReference type="RuleBase" id="RU000304"/>
    </source>
</evidence>
<evidence type="ECO:0000256" key="15">
    <source>
        <dbReference type="ARBA" id="ARBA00049280"/>
    </source>
</evidence>
<keyword evidence="9" id="KW-0418">Kinase</keyword>
<keyword evidence="8" id="KW-0498">Mitosis</keyword>
<proteinExistence type="inferred from homology"/>
<dbReference type="GO" id="GO:0005634">
    <property type="term" value="C:nucleus"/>
    <property type="evidence" value="ECO:0007669"/>
    <property type="project" value="UniProtKB-SubCell"/>
</dbReference>
<organism evidence="20 21">
    <name type="scientific">Trichobilharzia regenti</name>
    <name type="common">Nasal bird schistosome</name>
    <dbReference type="NCBI Taxonomy" id="157069"/>
    <lineage>
        <taxon>Eukaryota</taxon>
        <taxon>Metazoa</taxon>
        <taxon>Spiralia</taxon>
        <taxon>Lophotrochozoa</taxon>
        <taxon>Platyhelminthes</taxon>
        <taxon>Trematoda</taxon>
        <taxon>Digenea</taxon>
        <taxon>Strigeidida</taxon>
        <taxon>Schistosomatoidea</taxon>
        <taxon>Schistosomatidae</taxon>
        <taxon>Trichobilharzia</taxon>
    </lineage>
</organism>
<dbReference type="InterPro" id="IPR008271">
    <property type="entry name" value="Ser/Thr_kinase_AS"/>
</dbReference>
<accession>A0AA85J0G8</accession>
<dbReference type="FunFam" id="1.10.510.10:FF:000706">
    <property type="entry name" value="Cyclin-dependent kinase 1"/>
    <property type="match status" value="1"/>
</dbReference>
<dbReference type="InterPro" id="IPR011009">
    <property type="entry name" value="Kinase-like_dom_sf"/>
</dbReference>
<dbReference type="InterPro" id="IPR017441">
    <property type="entry name" value="Protein_kinase_ATP_BS"/>
</dbReference>
<keyword evidence="4" id="KW-0597">Phosphoprotein</keyword>
<evidence type="ECO:0000256" key="12">
    <source>
        <dbReference type="ARBA" id="ARBA00023306"/>
    </source>
</evidence>
<evidence type="ECO:0000259" key="19">
    <source>
        <dbReference type="PROSITE" id="PS50011"/>
    </source>
</evidence>
<dbReference type="GO" id="GO:0007095">
    <property type="term" value="P:mitotic G2 DNA damage checkpoint signaling"/>
    <property type="evidence" value="ECO:0007669"/>
    <property type="project" value="TreeGrafter"/>
</dbReference>
<evidence type="ECO:0000313" key="20">
    <source>
        <dbReference type="Proteomes" id="UP000050795"/>
    </source>
</evidence>
<dbReference type="GO" id="GO:0000086">
    <property type="term" value="P:G2/M transition of mitotic cell cycle"/>
    <property type="evidence" value="ECO:0007669"/>
    <property type="project" value="TreeGrafter"/>
</dbReference>
<evidence type="ECO:0000256" key="10">
    <source>
        <dbReference type="ARBA" id="ARBA00022840"/>
    </source>
</evidence>
<feature type="domain" description="Protein kinase" evidence="19">
    <location>
        <begin position="12"/>
        <end position="300"/>
    </location>
</feature>
<reference evidence="20" key="1">
    <citation type="submission" date="2022-06" db="EMBL/GenBank/DDBJ databases">
        <authorList>
            <person name="Berger JAMES D."/>
            <person name="Berger JAMES D."/>
        </authorList>
    </citation>
    <scope>NUCLEOTIDE SEQUENCE [LARGE SCALE GENOMIC DNA]</scope>
</reference>
<keyword evidence="12" id="KW-0131">Cell cycle</keyword>
<keyword evidence="5" id="KW-0132">Cell division</keyword>
<dbReference type="WBParaSite" id="TREG1_124600.1">
    <property type="protein sequence ID" value="TREG1_124600.1"/>
    <property type="gene ID" value="TREG1_124600"/>
</dbReference>
<evidence type="ECO:0000256" key="9">
    <source>
        <dbReference type="ARBA" id="ARBA00022777"/>
    </source>
</evidence>
<evidence type="ECO:0000256" key="7">
    <source>
        <dbReference type="ARBA" id="ARBA00022741"/>
    </source>
</evidence>
<feature type="binding site" evidence="16">
    <location>
        <position position="41"/>
    </location>
    <ligand>
        <name>ATP</name>
        <dbReference type="ChEBI" id="CHEBI:30616"/>
    </ligand>
</feature>
<keyword evidence="11" id="KW-0539">Nucleus</keyword>
<keyword evidence="20" id="KW-1185">Reference proteome</keyword>
<dbReference type="Pfam" id="PF00069">
    <property type="entry name" value="Pkinase"/>
    <property type="match status" value="1"/>
</dbReference>
<dbReference type="PANTHER" id="PTHR24056:SF334">
    <property type="entry name" value="CYCLIN-DEPENDENT KINASE 1"/>
    <property type="match status" value="1"/>
</dbReference>
<evidence type="ECO:0000256" key="14">
    <source>
        <dbReference type="ARBA" id="ARBA00048367"/>
    </source>
</evidence>
<dbReference type="SMART" id="SM00220">
    <property type="entry name" value="S_TKc"/>
    <property type="match status" value="1"/>
</dbReference>
<dbReference type="InterPro" id="IPR050108">
    <property type="entry name" value="CDK"/>
</dbReference>
<dbReference type="Gene3D" id="3.30.200.20">
    <property type="entry name" value="Phosphorylase Kinase, domain 1"/>
    <property type="match status" value="1"/>
</dbReference>